<accession>A0A0F9FP27</accession>
<evidence type="ECO:0000313" key="1">
    <source>
        <dbReference type="EMBL" id="KKL80211.1"/>
    </source>
</evidence>
<sequence>MSDTQSPLARYAAEPSATDGQRLALMARAWVDDGIICVRPEQIANDILRRACITAVEELYGKRADG</sequence>
<dbReference type="EMBL" id="LAZR01022923">
    <property type="protein sequence ID" value="KKL80211.1"/>
    <property type="molecule type" value="Genomic_DNA"/>
</dbReference>
<proteinExistence type="predicted"/>
<protein>
    <submittedName>
        <fullName evidence="1">Uncharacterized protein</fullName>
    </submittedName>
</protein>
<comment type="caution">
    <text evidence="1">The sequence shown here is derived from an EMBL/GenBank/DDBJ whole genome shotgun (WGS) entry which is preliminary data.</text>
</comment>
<reference evidence="1" key="1">
    <citation type="journal article" date="2015" name="Nature">
        <title>Complex archaea that bridge the gap between prokaryotes and eukaryotes.</title>
        <authorList>
            <person name="Spang A."/>
            <person name="Saw J.H."/>
            <person name="Jorgensen S.L."/>
            <person name="Zaremba-Niedzwiedzka K."/>
            <person name="Martijn J."/>
            <person name="Lind A.E."/>
            <person name="van Eijk R."/>
            <person name="Schleper C."/>
            <person name="Guy L."/>
            <person name="Ettema T.J."/>
        </authorList>
    </citation>
    <scope>NUCLEOTIDE SEQUENCE</scope>
</reference>
<gene>
    <name evidence="1" type="ORF">LCGC14_2007000</name>
</gene>
<name>A0A0F9FP27_9ZZZZ</name>
<dbReference type="AlphaFoldDB" id="A0A0F9FP27"/>
<organism evidence="1">
    <name type="scientific">marine sediment metagenome</name>
    <dbReference type="NCBI Taxonomy" id="412755"/>
    <lineage>
        <taxon>unclassified sequences</taxon>
        <taxon>metagenomes</taxon>
        <taxon>ecological metagenomes</taxon>
    </lineage>
</organism>